<feature type="region of interest" description="Disordered" evidence="3">
    <location>
        <begin position="404"/>
        <end position="467"/>
    </location>
</feature>
<accession>A0A225AJB9</accession>
<dbReference type="PANTHER" id="PTHR31962">
    <property type="entry name" value="SPHINGOLIPID LONG CHAIN BASE-RESPONSIVE PROTEIN PIL1"/>
    <property type="match status" value="1"/>
</dbReference>
<evidence type="ECO:0000256" key="2">
    <source>
        <dbReference type="SAM" id="Coils"/>
    </source>
</evidence>
<dbReference type="InterPro" id="IPR028245">
    <property type="entry name" value="PIL1/LSP1"/>
</dbReference>
<dbReference type="InterPro" id="IPR027267">
    <property type="entry name" value="AH/BAR_dom_sf"/>
</dbReference>
<evidence type="ECO:0008006" key="6">
    <source>
        <dbReference type="Google" id="ProtNLM"/>
    </source>
</evidence>
<dbReference type="GO" id="GO:0070941">
    <property type="term" value="P:eisosome assembly"/>
    <property type="evidence" value="ECO:0007669"/>
    <property type="project" value="TreeGrafter"/>
</dbReference>
<keyword evidence="5" id="KW-1185">Reference proteome</keyword>
<evidence type="ECO:0000256" key="3">
    <source>
        <dbReference type="SAM" id="MobiDB-lite"/>
    </source>
</evidence>
<feature type="region of interest" description="Disordered" evidence="3">
    <location>
        <begin position="95"/>
        <end position="115"/>
    </location>
</feature>
<comment type="caution">
    <text evidence="4">The sequence shown here is derived from an EMBL/GenBank/DDBJ whole genome shotgun (WGS) entry which is preliminary data.</text>
</comment>
<dbReference type="Pfam" id="PF13805">
    <property type="entry name" value="Pil1"/>
    <property type="match status" value="1"/>
</dbReference>
<protein>
    <recommendedName>
        <fullName evidence="6">Sphingolipid long chain base-responsive protein PIL1</fullName>
    </recommendedName>
</protein>
<dbReference type="PANTHER" id="PTHR31962:SF4">
    <property type="entry name" value="PRIMARY COMPONENT OF EISOSOMES (EUROFUNG)"/>
    <property type="match status" value="1"/>
</dbReference>
<dbReference type="Proteomes" id="UP000214365">
    <property type="component" value="Unassembled WGS sequence"/>
</dbReference>
<feature type="region of interest" description="Disordered" evidence="3">
    <location>
        <begin position="151"/>
        <end position="170"/>
    </location>
</feature>
<dbReference type="OrthoDB" id="5599269at2759"/>
<dbReference type="FunFam" id="1.20.1270.60:FF:000005">
    <property type="entry name" value="Sphingolipid long chain base-responsive pil1"/>
    <property type="match status" value="1"/>
</dbReference>
<dbReference type="AlphaFoldDB" id="A0A225AJB9"/>
<dbReference type="STRING" id="1441469.A0A225AJB9"/>
<proteinExistence type="predicted"/>
<organism evidence="4 5">
    <name type="scientific">Talaromyces atroroseus</name>
    <dbReference type="NCBI Taxonomy" id="1441469"/>
    <lineage>
        <taxon>Eukaryota</taxon>
        <taxon>Fungi</taxon>
        <taxon>Dikarya</taxon>
        <taxon>Ascomycota</taxon>
        <taxon>Pezizomycotina</taxon>
        <taxon>Eurotiomycetes</taxon>
        <taxon>Eurotiomycetidae</taxon>
        <taxon>Eurotiales</taxon>
        <taxon>Trichocomaceae</taxon>
        <taxon>Talaromyces</taxon>
        <taxon>Talaromyces sect. Trachyspermi</taxon>
    </lineage>
</organism>
<reference evidence="4 5" key="1">
    <citation type="submission" date="2015-06" db="EMBL/GenBank/DDBJ databases">
        <title>Talaromyces atroroseus IBT 11181 draft genome.</title>
        <authorList>
            <person name="Rasmussen K.B."/>
            <person name="Rasmussen S."/>
            <person name="Petersen B."/>
            <person name="Sicheritz-Ponten T."/>
            <person name="Mortensen U.H."/>
            <person name="Thrane U."/>
        </authorList>
    </citation>
    <scope>NUCLEOTIDE SEQUENCE [LARGE SCALE GENOMIC DNA]</scope>
    <source>
        <strain evidence="4 5">IBT 11181</strain>
    </source>
</reference>
<name>A0A225AJB9_TALAT</name>
<evidence type="ECO:0000313" key="4">
    <source>
        <dbReference type="EMBL" id="OKL61572.1"/>
    </source>
</evidence>
<evidence type="ECO:0000313" key="5">
    <source>
        <dbReference type="Proteomes" id="UP000214365"/>
    </source>
</evidence>
<feature type="compositionally biased region" description="Basic and acidic residues" evidence="3">
    <location>
        <begin position="157"/>
        <end position="167"/>
    </location>
</feature>
<keyword evidence="2" id="KW-0175">Coiled coil</keyword>
<dbReference type="GO" id="GO:0006897">
    <property type="term" value="P:endocytosis"/>
    <property type="evidence" value="ECO:0007669"/>
    <property type="project" value="TreeGrafter"/>
</dbReference>
<dbReference type="GO" id="GO:0008289">
    <property type="term" value="F:lipid binding"/>
    <property type="evidence" value="ECO:0007669"/>
    <property type="project" value="TreeGrafter"/>
</dbReference>
<dbReference type="EMBL" id="LFMY01000004">
    <property type="protein sequence ID" value="OKL61572.1"/>
    <property type="molecule type" value="Genomic_DNA"/>
</dbReference>
<feature type="compositionally biased region" description="Polar residues" evidence="3">
    <location>
        <begin position="99"/>
        <end position="108"/>
    </location>
</feature>
<evidence type="ECO:0000256" key="1">
    <source>
        <dbReference type="ARBA" id="ARBA00022553"/>
    </source>
</evidence>
<dbReference type="RefSeq" id="XP_020121693.1">
    <property type="nucleotide sequence ID" value="XM_020265741.1"/>
</dbReference>
<dbReference type="GeneID" id="31003196"/>
<feature type="coiled-coil region" evidence="2">
    <location>
        <begin position="298"/>
        <end position="325"/>
    </location>
</feature>
<feature type="compositionally biased region" description="Polar residues" evidence="3">
    <location>
        <begin position="443"/>
        <end position="467"/>
    </location>
</feature>
<gene>
    <name evidence="4" type="ORF">UA08_03441</name>
</gene>
<keyword evidence="1" id="KW-0597">Phosphoprotein</keyword>
<sequence length="467" mass="51814">MCWIEINDEPATPIRVVQRRRRVYQTVVSTPSSPAHGADYRLYTPPASPPTSPRPSYTTITRTHRQRRSQPLVPVYIEERWGSARQSVPTYIEYGGRRSSGNLRSQPSVAPPRPKRHLSVLDYQRLRSPLIFLCRGVDETGGPFTQLQNRSISIRSSKKEGRQDRGSGRHRFSMTTLRGYQQPELSKKLYRIIKNENSVIGAYEAAGRERVSIASQLSDWGEASGDESLSDISDKLGVLLSEIGEQEDVFAQGLEEYRGLLKQIRNTESSVQPSRDQRNKISDEIQKLKYKDPTNTKLVTLEQELVRAEAQNLVAEAQLSNVTRQKVKEAFDIHFAAVVERAEKQIILAQHGRRLLNLLDDTPIVPGDAVKPYEQGTLAREILNDAEGDLRSWEPAVVPVSTHANDVGSNLVPKTGESTTAAPGADGVAEGETELSPPRETDNVQTGTTARESVATNVDESATVATA</sequence>
<feature type="region of interest" description="Disordered" evidence="3">
    <location>
        <begin position="28"/>
        <end position="57"/>
    </location>
</feature>
<dbReference type="GO" id="GO:0036286">
    <property type="term" value="C:eisosome filament"/>
    <property type="evidence" value="ECO:0007669"/>
    <property type="project" value="TreeGrafter"/>
</dbReference>
<dbReference type="GO" id="GO:0005886">
    <property type="term" value="C:plasma membrane"/>
    <property type="evidence" value="ECO:0007669"/>
    <property type="project" value="TreeGrafter"/>
</dbReference>
<dbReference type="Gene3D" id="1.20.1270.60">
    <property type="entry name" value="Arfaptin homology (AH) domain/BAR domain"/>
    <property type="match status" value="1"/>
</dbReference>